<evidence type="ECO:0000256" key="1">
    <source>
        <dbReference type="SAM" id="MobiDB-lite"/>
    </source>
</evidence>
<feature type="compositionally biased region" description="Basic and acidic residues" evidence="1">
    <location>
        <begin position="112"/>
        <end position="123"/>
    </location>
</feature>
<dbReference type="RefSeq" id="WP_043907556.1">
    <property type="nucleotide sequence ID" value="NZ_JXZB01000001.1"/>
</dbReference>
<organism evidence="2 3">
    <name type="scientific">Kitasatospora griseola</name>
    <name type="common">Streptomyces griseolosporeus</name>
    <dbReference type="NCBI Taxonomy" id="2064"/>
    <lineage>
        <taxon>Bacteria</taxon>
        <taxon>Bacillati</taxon>
        <taxon>Actinomycetota</taxon>
        <taxon>Actinomycetes</taxon>
        <taxon>Kitasatosporales</taxon>
        <taxon>Streptomycetaceae</taxon>
        <taxon>Kitasatospora</taxon>
    </lineage>
</organism>
<feature type="region of interest" description="Disordered" evidence="1">
    <location>
        <begin position="40"/>
        <end position="82"/>
    </location>
</feature>
<evidence type="ECO:0000313" key="2">
    <source>
        <dbReference type="EMBL" id="KIQ66390.1"/>
    </source>
</evidence>
<accession>A0A0D0NDT3</accession>
<dbReference type="Proteomes" id="UP000032066">
    <property type="component" value="Unassembled WGS sequence"/>
</dbReference>
<dbReference type="AlphaFoldDB" id="A0A0D0NDT3"/>
<reference evidence="2 3" key="1">
    <citation type="submission" date="2015-02" db="EMBL/GenBank/DDBJ databases">
        <title>Draft genome sequence of Kitasatospora griseola MF730-N6, a bafilomycin, terpentecin and satosporin producer.</title>
        <authorList>
            <person name="Arens J.C."/>
            <person name="Haltli B."/>
            <person name="Kerr R.G."/>
        </authorList>
    </citation>
    <scope>NUCLEOTIDE SEQUENCE [LARGE SCALE GENOMIC DNA]</scope>
    <source>
        <strain evidence="2 3">MF730-N6</strain>
    </source>
</reference>
<protein>
    <submittedName>
        <fullName evidence="2">Uncharacterized protein</fullName>
    </submittedName>
</protein>
<sequence>MEAICPTLRSLAGAQLRTLLVTAGPNARLAAWFGSEPTAIAEPTEDNKGLITPPNDHPQETTMTDHAAEHAPSLRPSGRDLESAAERIELLEAQVQALGQAVRALVQGMEDTPDREPDPERPARAARQAHELLLSQHL</sequence>
<gene>
    <name evidence="2" type="ORF">TR51_01815</name>
</gene>
<feature type="region of interest" description="Disordered" evidence="1">
    <location>
        <begin position="106"/>
        <end position="125"/>
    </location>
</feature>
<evidence type="ECO:0000313" key="3">
    <source>
        <dbReference type="Proteomes" id="UP000032066"/>
    </source>
</evidence>
<comment type="caution">
    <text evidence="2">The sequence shown here is derived from an EMBL/GenBank/DDBJ whole genome shotgun (WGS) entry which is preliminary data.</text>
</comment>
<proteinExistence type="predicted"/>
<name>A0A0D0NDT3_KITGR</name>
<dbReference type="EMBL" id="JXZB01000001">
    <property type="protein sequence ID" value="KIQ66390.1"/>
    <property type="molecule type" value="Genomic_DNA"/>
</dbReference>
<keyword evidence="3" id="KW-1185">Reference proteome</keyword>